<evidence type="ECO:0008006" key="2">
    <source>
        <dbReference type="Google" id="ProtNLM"/>
    </source>
</evidence>
<sequence length="48" mass="5638">MLGRIYEQKGWKGKAIESYRKFFDLWKDADPAIPEIKDARLRLIALAD</sequence>
<accession>X1JNL5</accession>
<dbReference type="AlphaFoldDB" id="X1JNL5"/>
<comment type="caution">
    <text evidence="1">The sequence shown here is derived from an EMBL/GenBank/DDBJ whole genome shotgun (WGS) entry which is preliminary data.</text>
</comment>
<evidence type="ECO:0000313" key="1">
    <source>
        <dbReference type="EMBL" id="GAH95657.1"/>
    </source>
</evidence>
<proteinExistence type="predicted"/>
<name>X1JNL5_9ZZZZ</name>
<protein>
    <recommendedName>
        <fullName evidence="2">Tetratricopeptide repeat protein</fullName>
    </recommendedName>
</protein>
<reference evidence="1" key="1">
    <citation type="journal article" date="2014" name="Front. Microbiol.">
        <title>High frequency of phylogenetically diverse reductive dehalogenase-homologous genes in deep subseafloor sedimentary metagenomes.</title>
        <authorList>
            <person name="Kawai M."/>
            <person name="Futagami T."/>
            <person name="Toyoda A."/>
            <person name="Takaki Y."/>
            <person name="Nishi S."/>
            <person name="Hori S."/>
            <person name="Arai W."/>
            <person name="Tsubouchi T."/>
            <person name="Morono Y."/>
            <person name="Uchiyama I."/>
            <person name="Ito T."/>
            <person name="Fujiyama A."/>
            <person name="Inagaki F."/>
            <person name="Takami H."/>
        </authorList>
    </citation>
    <scope>NUCLEOTIDE SEQUENCE</scope>
    <source>
        <strain evidence="1">Expedition CK06-06</strain>
    </source>
</reference>
<dbReference type="EMBL" id="BARU01045686">
    <property type="protein sequence ID" value="GAH95657.1"/>
    <property type="molecule type" value="Genomic_DNA"/>
</dbReference>
<organism evidence="1">
    <name type="scientific">marine sediment metagenome</name>
    <dbReference type="NCBI Taxonomy" id="412755"/>
    <lineage>
        <taxon>unclassified sequences</taxon>
        <taxon>metagenomes</taxon>
        <taxon>ecological metagenomes</taxon>
    </lineage>
</organism>
<gene>
    <name evidence="1" type="ORF">S03H2_69220</name>
</gene>